<dbReference type="GO" id="GO:0005975">
    <property type="term" value="P:carbohydrate metabolic process"/>
    <property type="evidence" value="ECO:0007669"/>
    <property type="project" value="InterPro"/>
</dbReference>
<dbReference type="EMBL" id="VSSQ01003127">
    <property type="protein sequence ID" value="MPM19182.1"/>
    <property type="molecule type" value="Genomic_DNA"/>
</dbReference>
<dbReference type="SUPFAM" id="SSF48208">
    <property type="entry name" value="Six-hairpin glycosidases"/>
    <property type="match status" value="1"/>
</dbReference>
<comment type="similarity">
    <text evidence="1">Belongs to the N-acylglucosamine 2-epimerase family.</text>
</comment>
<sequence length="428" mass="49397">MDIVGQVHQWKKEMENHLHKELLPFWLDRVWDSENGGYLTQWNAEGKDSGVDEKSLLAHMRTIYSLSLACSLNHDLDGRCAKLAKKGVLFAIENYWDPVHKGFYWLFNRKNEVLIDKKIVYGHSFAIYALSTYAKTFDDPLALDYAEKCFDLLQIYAAETSYGGYWEMFERDWTLAVGGSGGGDRKTLDVHMHLMEAYTALYSASGKVIHRRKLEEIINLINTKILHPIYKTGIPQFHCDWSIAPQIKFDVIWGWDRFSDESGAKPNALDNTSYGHNVEFFWLLSDALRVLGASIETYKPMFVKILDHAVSYGVDRENGGVYVEGSLDGSVVYDDCKEFWQQAEFLIGMLDAYLAFGDEKFLEAYGNVHKFVFEKMIKHDLGEWLALLQRDGTPIWTHMSHSWKVNYHTIRAATLSLQRMDQILIRLQ</sequence>
<evidence type="ECO:0000256" key="2">
    <source>
        <dbReference type="ARBA" id="ARBA00023235"/>
    </source>
</evidence>
<dbReference type="InterPro" id="IPR010819">
    <property type="entry name" value="AGE/CE"/>
</dbReference>
<reference evidence="3" key="1">
    <citation type="submission" date="2019-08" db="EMBL/GenBank/DDBJ databases">
        <authorList>
            <person name="Kucharzyk K."/>
            <person name="Murdoch R.W."/>
            <person name="Higgins S."/>
            <person name="Loffler F."/>
        </authorList>
    </citation>
    <scope>NUCLEOTIDE SEQUENCE</scope>
</reference>
<dbReference type="Pfam" id="PF07221">
    <property type="entry name" value="GlcNAc_2-epim"/>
    <property type="match status" value="1"/>
</dbReference>
<proteinExistence type="inferred from homology"/>
<keyword evidence="2 3" id="KW-0413">Isomerase</keyword>
<dbReference type="PANTHER" id="PTHR15108">
    <property type="entry name" value="N-ACYLGLUCOSAMINE-2-EPIMERASE"/>
    <property type="match status" value="1"/>
</dbReference>
<dbReference type="AlphaFoldDB" id="A0A644XSG2"/>
<dbReference type="Gene3D" id="1.50.10.10">
    <property type="match status" value="1"/>
</dbReference>
<dbReference type="EC" id="5.1.3.11" evidence="3"/>
<evidence type="ECO:0000256" key="1">
    <source>
        <dbReference type="ARBA" id="ARBA00008558"/>
    </source>
</evidence>
<organism evidence="3">
    <name type="scientific">bioreactor metagenome</name>
    <dbReference type="NCBI Taxonomy" id="1076179"/>
    <lineage>
        <taxon>unclassified sequences</taxon>
        <taxon>metagenomes</taxon>
        <taxon>ecological metagenomes</taxon>
    </lineage>
</organism>
<dbReference type="InterPro" id="IPR012341">
    <property type="entry name" value="6hp_glycosidase-like_sf"/>
</dbReference>
<dbReference type="GO" id="GO:0047736">
    <property type="term" value="F:cellobiose epimerase activity"/>
    <property type="evidence" value="ECO:0007669"/>
    <property type="project" value="UniProtKB-EC"/>
</dbReference>
<dbReference type="InterPro" id="IPR008928">
    <property type="entry name" value="6-hairpin_glycosidase_sf"/>
</dbReference>
<accession>A0A644XSG2</accession>
<comment type="caution">
    <text evidence="3">The sequence shown here is derived from an EMBL/GenBank/DDBJ whole genome shotgun (WGS) entry which is preliminary data.</text>
</comment>
<name>A0A644XSG2_9ZZZZ</name>
<gene>
    <name evidence="3" type="primary">bfce_5</name>
    <name evidence="3" type="ORF">SDC9_65600</name>
</gene>
<evidence type="ECO:0000313" key="3">
    <source>
        <dbReference type="EMBL" id="MPM19182.1"/>
    </source>
</evidence>
<protein>
    <submittedName>
        <fullName evidence="3">Cellobiose 2-epimerase</fullName>
        <ecNumber evidence="3">5.1.3.11</ecNumber>
    </submittedName>
</protein>